<dbReference type="EMBL" id="AP011947">
    <property type="protein sequence ID" value="BAM40648.1"/>
    <property type="molecule type" value="Genomic_DNA"/>
</dbReference>
<dbReference type="PRINTS" id="PR00114">
    <property type="entry name" value="STPHPHTASE"/>
</dbReference>
<evidence type="ECO:0000256" key="3">
    <source>
        <dbReference type="ARBA" id="ARBA00023211"/>
    </source>
</evidence>
<evidence type="ECO:0000256" key="4">
    <source>
        <dbReference type="RuleBase" id="RU004273"/>
    </source>
</evidence>
<dbReference type="eggNOG" id="KOG0371">
    <property type="taxonomic scope" value="Eukaryota"/>
</dbReference>
<dbReference type="OrthoDB" id="1930084at2759"/>
<dbReference type="OMA" id="EGYNWGQ"/>
<dbReference type="EC" id="3.1.3.16" evidence="4"/>
<dbReference type="Gene3D" id="3.60.21.10">
    <property type="match status" value="1"/>
</dbReference>
<dbReference type="RefSeq" id="XP_009690949.1">
    <property type="nucleotide sequence ID" value="XM_009692654.1"/>
</dbReference>
<evidence type="ECO:0000313" key="6">
    <source>
        <dbReference type="EMBL" id="BAM40648.1"/>
    </source>
</evidence>
<sequence length="331" mass="37966">MEDYYLRNAELYELESLISLILNGEVVPEPIIVKLCEKAKEILIDESNILMIKTPITVVGDIHGQLYDLKELFRIAGSAPNTNFLFLGDYVDRGYYSVESVTLIVSLKVRYRDRVFIIRGNHECRQITQVYGFYDECLRKYGNSHIWKCFTDLFDFLPLAALIENKIFCPHAGLSPSIDSLDHIRKLDRYDEIQEVPHEGAMCDLLWSDPEERTGWGLSPRGAGFTFGYDITKAFNQTNGLDLIARAHQLTMQLSVTPNTFQGFQWSQDKNVVTIFSAPNYCYRCGNQGAILEIDENLNFTFVQFDPSPEREPPIIPELTDYLLGDVKYIN</sequence>
<dbReference type="STRING" id="869250.J4C8E5"/>
<evidence type="ECO:0000259" key="5">
    <source>
        <dbReference type="PROSITE" id="PS00125"/>
    </source>
</evidence>
<name>J4C8E5_THEOR</name>
<comment type="similarity">
    <text evidence="4">Belongs to the PPP phosphatase family.</text>
</comment>
<dbReference type="KEGG" id="tot:TOT_020000902"/>
<dbReference type="SMART" id="SM00156">
    <property type="entry name" value="PP2Ac"/>
    <property type="match status" value="1"/>
</dbReference>
<dbReference type="InterPro" id="IPR004843">
    <property type="entry name" value="Calcineurin-like_PHP"/>
</dbReference>
<gene>
    <name evidence="6" type="ORF">TOT_020000902</name>
</gene>
<dbReference type="PROSITE" id="PS00125">
    <property type="entry name" value="SER_THR_PHOSPHATASE"/>
    <property type="match status" value="1"/>
</dbReference>
<evidence type="ECO:0000256" key="2">
    <source>
        <dbReference type="ARBA" id="ARBA00022801"/>
    </source>
</evidence>
<evidence type="ECO:0000313" key="7">
    <source>
        <dbReference type="Proteomes" id="UP000003786"/>
    </source>
</evidence>
<keyword evidence="7" id="KW-1185">Reference proteome</keyword>
<dbReference type="GeneID" id="20715014"/>
<accession>J4C8E5</accession>
<reference evidence="6 7" key="1">
    <citation type="journal article" date="2012" name="MBio">
        <title>Comparative genome analysis of three eukaryotic parasites with differing abilities to transform leukocytes reveals key mediators of Theileria-induced leukocyte transformation.</title>
        <authorList>
            <person name="Hayashida K."/>
            <person name="Hara Y."/>
            <person name="Abe T."/>
            <person name="Yamasaki C."/>
            <person name="Toyoda A."/>
            <person name="Kosuge T."/>
            <person name="Suzuki Y."/>
            <person name="Sato Y."/>
            <person name="Kawashima S."/>
            <person name="Katayama T."/>
            <person name="Wakaguri H."/>
            <person name="Inoue N."/>
            <person name="Homma K."/>
            <person name="Tada-Umezaki M."/>
            <person name="Yagi Y."/>
            <person name="Fujii Y."/>
            <person name="Habara T."/>
            <person name="Kanehisa M."/>
            <person name="Watanabe H."/>
            <person name="Ito K."/>
            <person name="Gojobori T."/>
            <person name="Sugawara H."/>
            <person name="Imanishi T."/>
            <person name="Weir W."/>
            <person name="Gardner M."/>
            <person name="Pain A."/>
            <person name="Shiels B."/>
            <person name="Hattori M."/>
            <person name="Nene V."/>
            <person name="Sugimoto C."/>
        </authorList>
    </citation>
    <scope>NUCLEOTIDE SEQUENCE [LARGE SCALE GENOMIC DNA]</scope>
    <source>
        <strain evidence="6 7">Shintoku</strain>
    </source>
</reference>
<evidence type="ECO:0000256" key="1">
    <source>
        <dbReference type="ARBA" id="ARBA00022723"/>
    </source>
</evidence>
<dbReference type="PANTHER" id="PTHR45619">
    <property type="entry name" value="SERINE/THREONINE-PROTEIN PHOSPHATASE PP2A-RELATED"/>
    <property type="match status" value="1"/>
</dbReference>
<dbReference type="InterPro" id="IPR047129">
    <property type="entry name" value="PPA2-like"/>
</dbReference>
<organism evidence="6 7">
    <name type="scientific">Theileria orientalis strain Shintoku</name>
    <dbReference type="NCBI Taxonomy" id="869250"/>
    <lineage>
        <taxon>Eukaryota</taxon>
        <taxon>Sar</taxon>
        <taxon>Alveolata</taxon>
        <taxon>Apicomplexa</taxon>
        <taxon>Aconoidasida</taxon>
        <taxon>Piroplasmida</taxon>
        <taxon>Theileriidae</taxon>
        <taxon>Theileria</taxon>
    </lineage>
</organism>
<dbReference type="Proteomes" id="UP000003786">
    <property type="component" value="Chromosome 2"/>
</dbReference>
<proteinExistence type="inferred from homology"/>
<keyword evidence="3" id="KW-0464">Manganese</keyword>
<comment type="catalytic activity">
    <reaction evidence="4">
        <text>O-phospho-L-threonyl-[protein] + H2O = L-threonyl-[protein] + phosphate</text>
        <dbReference type="Rhea" id="RHEA:47004"/>
        <dbReference type="Rhea" id="RHEA-COMP:11060"/>
        <dbReference type="Rhea" id="RHEA-COMP:11605"/>
        <dbReference type="ChEBI" id="CHEBI:15377"/>
        <dbReference type="ChEBI" id="CHEBI:30013"/>
        <dbReference type="ChEBI" id="CHEBI:43474"/>
        <dbReference type="ChEBI" id="CHEBI:61977"/>
        <dbReference type="EC" id="3.1.3.16"/>
    </reaction>
</comment>
<dbReference type="InterPro" id="IPR006186">
    <property type="entry name" value="Ser/Thr-sp_prot-phosphatase"/>
</dbReference>
<dbReference type="GO" id="GO:0004722">
    <property type="term" value="F:protein serine/threonine phosphatase activity"/>
    <property type="evidence" value="ECO:0007669"/>
    <property type="project" value="UniProtKB-EC"/>
</dbReference>
<dbReference type="GO" id="GO:0046872">
    <property type="term" value="F:metal ion binding"/>
    <property type="evidence" value="ECO:0007669"/>
    <property type="project" value="UniProtKB-KW"/>
</dbReference>
<protein>
    <recommendedName>
        <fullName evidence="4">Serine/threonine-protein phosphatase</fullName>
        <ecNumber evidence="4">3.1.3.16</ecNumber>
    </recommendedName>
</protein>
<dbReference type="CDD" id="cd07415">
    <property type="entry name" value="MPP_PP2A_PP4_PP6"/>
    <property type="match status" value="1"/>
</dbReference>
<feature type="domain" description="Serine/threonine specific protein phosphatases" evidence="5">
    <location>
        <begin position="118"/>
        <end position="123"/>
    </location>
</feature>
<dbReference type="InterPro" id="IPR029052">
    <property type="entry name" value="Metallo-depent_PP-like"/>
</dbReference>
<dbReference type="AlphaFoldDB" id="J4C8E5"/>
<dbReference type="Pfam" id="PF00149">
    <property type="entry name" value="Metallophos"/>
    <property type="match status" value="1"/>
</dbReference>
<keyword evidence="2 4" id="KW-0378">Hydrolase</keyword>
<dbReference type="VEuPathDB" id="PiroplasmaDB:TOT_020000902"/>
<keyword evidence="1" id="KW-0479">Metal-binding</keyword>
<dbReference type="SUPFAM" id="SSF56300">
    <property type="entry name" value="Metallo-dependent phosphatases"/>
    <property type="match status" value="1"/>
</dbReference>